<dbReference type="CDD" id="cd06550">
    <property type="entry name" value="TM_ABC_iron-siderophores_like"/>
    <property type="match status" value="1"/>
</dbReference>
<dbReference type="EMBL" id="PKUS01000032">
    <property type="protein sequence ID" value="PLW67283.1"/>
    <property type="molecule type" value="Genomic_DNA"/>
</dbReference>
<dbReference type="GO" id="GO:0033214">
    <property type="term" value="P:siderophore-iron import into cell"/>
    <property type="evidence" value="ECO:0007669"/>
    <property type="project" value="TreeGrafter"/>
</dbReference>
<feature type="transmembrane region" description="Helical" evidence="8">
    <location>
        <begin position="128"/>
        <end position="148"/>
    </location>
</feature>
<organism evidence="9 10">
    <name type="scientific">Pseudohalioglobus lutimaris</name>
    <dbReference type="NCBI Taxonomy" id="1737061"/>
    <lineage>
        <taxon>Bacteria</taxon>
        <taxon>Pseudomonadati</taxon>
        <taxon>Pseudomonadota</taxon>
        <taxon>Gammaproteobacteria</taxon>
        <taxon>Cellvibrionales</taxon>
        <taxon>Halieaceae</taxon>
        <taxon>Pseudohalioglobus</taxon>
    </lineage>
</organism>
<reference evidence="9 10" key="1">
    <citation type="submission" date="2018-01" db="EMBL/GenBank/DDBJ databases">
        <title>The draft genome sequence of Halioglobus lutimaris HF004.</title>
        <authorList>
            <person name="Du Z.-J."/>
            <person name="Shi M.-J."/>
        </authorList>
    </citation>
    <scope>NUCLEOTIDE SEQUENCE [LARGE SCALE GENOMIC DNA]</scope>
    <source>
        <strain evidence="9 10">HF004</strain>
    </source>
</reference>
<dbReference type="OrthoDB" id="9055647at2"/>
<comment type="caution">
    <text evidence="9">The sequence shown here is derived from an EMBL/GenBank/DDBJ whole genome shotgun (WGS) entry which is preliminary data.</text>
</comment>
<dbReference type="InterPro" id="IPR000522">
    <property type="entry name" value="ABC_transptr_permease_BtuC"/>
</dbReference>
<evidence type="ECO:0000256" key="5">
    <source>
        <dbReference type="ARBA" id="ARBA00022692"/>
    </source>
</evidence>
<evidence type="ECO:0000256" key="4">
    <source>
        <dbReference type="ARBA" id="ARBA00022475"/>
    </source>
</evidence>
<evidence type="ECO:0000313" key="10">
    <source>
        <dbReference type="Proteomes" id="UP000235005"/>
    </source>
</evidence>
<name>A0A2N5WYG3_9GAMM</name>
<keyword evidence="3" id="KW-0813">Transport</keyword>
<feature type="transmembrane region" description="Helical" evidence="8">
    <location>
        <begin position="249"/>
        <end position="277"/>
    </location>
</feature>
<dbReference type="FunFam" id="1.10.3470.10:FF:000001">
    <property type="entry name" value="Vitamin B12 ABC transporter permease BtuC"/>
    <property type="match status" value="1"/>
</dbReference>
<keyword evidence="10" id="KW-1185">Reference proteome</keyword>
<feature type="transmembrane region" description="Helical" evidence="8">
    <location>
        <begin position="202"/>
        <end position="220"/>
    </location>
</feature>
<comment type="subcellular location">
    <subcellularLocation>
        <location evidence="1">Cell membrane</location>
        <topology evidence="1">Multi-pass membrane protein</topology>
    </subcellularLocation>
</comment>
<keyword evidence="4" id="KW-1003">Cell membrane</keyword>
<dbReference type="PANTHER" id="PTHR30472:SF25">
    <property type="entry name" value="ABC TRANSPORTER PERMEASE PROTEIN MJ0876-RELATED"/>
    <property type="match status" value="1"/>
</dbReference>
<dbReference type="PANTHER" id="PTHR30472">
    <property type="entry name" value="FERRIC ENTEROBACTIN TRANSPORT SYSTEM PERMEASE PROTEIN"/>
    <property type="match status" value="1"/>
</dbReference>
<feature type="transmembrane region" description="Helical" evidence="8">
    <location>
        <begin position="68"/>
        <end position="89"/>
    </location>
</feature>
<dbReference type="Gene3D" id="1.10.3470.10">
    <property type="entry name" value="ABC transporter involved in vitamin B12 uptake, BtuC"/>
    <property type="match status" value="1"/>
</dbReference>
<dbReference type="Proteomes" id="UP000235005">
    <property type="component" value="Unassembled WGS sequence"/>
</dbReference>
<feature type="transmembrane region" description="Helical" evidence="8">
    <location>
        <begin position="289"/>
        <end position="312"/>
    </location>
</feature>
<gene>
    <name evidence="9" type="ORF">C0039_17735</name>
</gene>
<dbReference type="SUPFAM" id="SSF81345">
    <property type="entry name" value="ABC transporter involved in vitamin B12 uptake, BtuC"/>
    <property type="match status" value="1"/>
</dbReference>
<evidence type="ECO:0000313" key="9">
    <source>
        <dbReference type="EMBL" id="PLW67283.1"/>
    </source>
</evidence>
<evidence type="ECO:0000256" key="7">
    <source>
        <dbReference type="ARBA" id="ARBA00023136"/>
    </source>
</evidence>
<dbReference type="InterPro" id="IPR037294">
    <property type="entry name" value="ABC_BtuC-like"/>
</dbReference>
<keyword evidence="7 8" id="KW-0472">Membrane</keyword>
<dbReference type="AlphaFoldDB" id="A0A2N5WYG3"/>
<keyword evidence="5 8" id="KW-0812">Transmembrane</keyword>
<dbReference type="RefSeq" id="WP_101518827.1">
    <property type="nucleotide sequence ID" value="NZ_PKUS01000032.1"/>
</dbReference>
<protein>
    <submittedName>
        <fullName evidence="9">Iron ABC transporter permease</fullName>
    </submittedName>
</protein>
<feature type="transmembrane region" description="Helical" evidence="8">
    <location>
        <begin position="160"/>
        <end position="181"/>
    </location>
</feature>
<evidence type="ECO:0000256" key="3">
    <source>
        <dbReference type="ARBA" id="ARBA00022448"/>
    </source>
</evidence>
<dbReference type="Pfam" id="PF01032">
    <property type="entry name" value="FecCD"/>
    <property type="match status" value="1"/>
</dbReference>
<proteinExistence type="inferred from homology"/>
<evidence type="ECO:0000256" key="1">
    <source>
        <dbReference type="ARBA" id="ARBA00004651"/>
    </source>
</evidence>
<keyword evidence="6 8" id="KW-1133">Transmembrane helix</keyword>
<dbReference type="GO" id="GO:0022857">
    <property type="term" value="F:transmembrane transporter activity"/>
    <property type="evidence" value="ECO:0007669"/>
    <property type="project" value="InterPro"/>
</dbReference>
<feature type="transmembrane region" description="Helical" evidence="8">
    <location>
        <begin position="12"/>
        <end position="37"/>
    </location>
</feature>
<sequence>MNGQREQSARRLITLLVVLLPLVLLVALALGSVSLGLGESLRALEQLTGTEAPGRAAVIIGQIRLPRALLAALVGAMLGISGAAMQGIFRNPLADPSLIGVTAGASLGASLVIAGAGGWISGISGLTVISLGAFAGGMCAVVVVYRLANSETGTSVATMLLAGIAITALAGALGNVLELFSSNEVLRRISLWRMGGLDGADYPRVLTALVLTAVVVLLLPRHANALNALLLGESEARYLGIDVERTKSWIVVVVAIAVGASVAMAGTIAFVGLVIPHIVRLLIGPDHRFLLPASALAGAILLVCADILARTLIAPAELPVGIVTACIGVPFFISLLHRRRDYGMQ</sequence>
<comment type="similarity">
    <text evidence="2">Belongs to the binding-protein-dependent transport system permease family. FecCD subfamily.</text>
</comment>
<evidence type="ECO:0000256" key="8">
    <source>
        <dbReference type="SAM" id="Phobius"/>
    </source>
</evidence>
<evidence type="ECO:0000256" key="2">
    <source>
        <dbReference type="ARBA" id="ARBA00007935"/>
    </source>
</evidence>
<feature type="transmembrane region" description="Helical" evidence="8">
    <location>
        <begin position="318"/>
        <end position="336"/>
    </location>
</feature>
<evidence type="ECO:0000256" key="6">
    <source>
        <dbReference type="ARBA" id="ARBA00022989"/>
    </source>
</evidence>
<feature type="transmembrane region" description="Helical" evidence="8">
    <location>
        <begin position="101"/>
        <end position="121"/>
    </location>
</feature>
<dbReference type="GO" id="GO:0005886">
    <property type="term" value="C:plasma membrane"/>
    <property type="evidence" value="ECO:0007669"/>
    <property type="project" value="UniProtKB-SubCell"/>
</dbReference>
<accession>A0A2N5WYG3</accession>